<evidence type="ECO:0008006" key="4">
    <source>
        <dbReference type="Google" id="ProtNLM"/>
    </source>
</evidence>
<reference evidence="3" key="1">
    <citation type="journal article" date="2015" name="Proc. Natl. Acad. Sci. U.S.A.">
        <title>Genome sequencing of adzuki bean (Vigna angularis) provides insight into high starch and low fat accumulation and domestication.</title>
        <authorList>
            <person name="Yang K."/>
            <person name="Tian Z."/>
            <person name="Chen C."/>
            <person name="Luo L."/>
            <person name="Zhao B."/>
            <person name="Wang Z."/>
            <person name="Yu L."/>
            <person name="Li Y."/>
            <person name="Sun Y."/>
            <person name="Li W."/>
            <person name="Chen Y."/>
            <person name="Li Y."/>
            <person name="Zhang Y."/>
            <person name="Ai D."/>
            <person name="Zhao J."/>
            <person name="Shang C."/>
            <person name="Ma Y."/>
            <person name="Wu B."/>
            <person name="Wang M."/>
            <person name="Gao L."/>
            <person name="Sun D."/>
            <person name="Zhang P."/>
            <person name="Guo F."/>
            <person name="Wang W."/>
            <person name="Li Y."/>
            <person name="Wang J."/>
            <person name="Varshney R.K."/>
            <person name="Wang J."/>
            <person name="Ling H.Q."/>
            <person name="Wan P."/>
        </authorList>
    </citation>
    <scope>NUCLEOTIDE SEQUENCE</scope>
    <source>
        <strain evidence="3">cv. Jingnong 6</strain>
    </source>
</reference>
<proteinExistence type="predicted"/>
<organism evidence="2 3">
    <name type="scientific">Phaseolus angularis</name>
    <name type="common">Azuki bean</name>
    <name type="synonym">Vigna angularis</name>
    <dbReference type="NCBI Taxonomy" id="3914"/>
    <lineage>
        <taxon>Eukaryota</taxon>
        <taxon>Viridiplantae</taxon>
        <taxon>Streptophyta</taxon>
        <taxon>Embryophyta</taxon>
        <taxon>Tracheophyta</taxon>
        <taxon>Spermatophyta</taxon>
        <taxon>Magnoliopsida</taxon>
        <taxon>eudicotyledons</taxon>
        <taxon>Gunneridae</taxon>
        <taxon>Pentapetalae</taxon>
        <taxon>rosids</taxon>
        <taxon>fabids</taxon>
        <taxon>Fabales</taxon>
        <taxon>Fabaceae</taxon>
        <taxon>Papilionoideae</taxon>
        <taxon>50 kb inversion clade</taxon>
        <taxon>NPAAA clade</taxon>
        <taxon>indigoferoid/millettioid clade</taxon>
        <taxon>Phaseoleae</taxon>
        <taxon>Vigna</taxon>
    </lineage>
</organism>
<name>A0A0L9TXS9_PHAAN</name>
<keyword evidence="1" id="KW-0732">Signal</keyword>
<dbReference type="Gramene" id="KOM35355">
    <property type="protein sequence ID" value="KOM35355"/>
    <property type="gene ID" value="LR48_Vigan02g150500"/>
</dbReference>
<feature type="signal peptide" evidence="1">
    <location>
        <begin position="1"/>
        <end position="17"/>
    </location>
</feature>
<dbReference type="EMBL" id="CM003372">
    <property type="protein sequence ID" value="KOM35355.1"/>
    <property type="molecule type" value="Genomic_DNA"/>
</dbReference>
<evidence type="ECO:0000256" key="1">
    <source>
        <dbReference type="SAM" id="SignalP"/>
    </source>
</evidence>
<accession>A0A0L9TXS9</accession>
<feature type="chain" id="PRO_5005595058" description="Secreted protein" evidence="1">
    <location>
        <begin position="18"/>
        <end position="128"/>
    </location>
</feature>
<dbReference type="Proteomes" id="UP000053144">
    <property type="component" value="Chromosome 2"/>
</dbReference>
<dbReference type="AlphaFoldDB" id="A0A0L9TXS9"/>
<evidence type="ECO:0000313" key="2">
    <source>
        <dbReference type="EMBL" id="KOM35355.1"/>
    </source>
</evidence>
<sequence>MWLVPSFFLPFFHSVLALRVVPIAILVVVGHCLGPCCEVLLEFFQRAVRFSQVTSKLCRLAKRMFSHSESSQQGALCLVIRITSWCAVRVTGEGCTLFGDSLCESSRYATEVDEVPLEQALEEDDVAA</sequence>
<evidence type="ECO:0000313" key="3">
    <source>
        <dbReference type="Proteomes" id="UP000053144"/>
    </source>
</evidence>
<protein>
    <recommendedName>
        <fullName evidence="4">Secreted protein</fullName>
    </recommendedName>
</protein>
<gene>
    <name evidence="2" type="ORF">LR48_Vigan02g150500</name>
</gene>